<name>A0A4C1XTV4_EUMVA</name>
<dbReference type="STRING" id="151549.A0A4C1XTV4"/>
<evidence type="ECO:0000259" key="1">
    <source>
        <dbReference type="PROSITE" id="PS50878"/>
    </source>
</evidence>
<dbReference type="Proteomes" id="UP000299102">
    <property type="component" value="Unassembled WGS sequence"/>
</dbReference>
<keyword evidence="3" id="KW-1185">Reference proteome</keyword>
<organism evidence="2 3">
    <name type="scientific">Eumeta variegata</name>
    <name type="common">Bagworm moth</name>
    <name type="synonym">Eumeta japonica</name>
    <dbReference type="NCBI Taxonomy" id="151549"/>
    <lineage>
        <taxon>Eukaryota</taxon>
        <taxon>Metazoa</taxon>
        <taxon>Ecdysozoa</taxon>
        <taxon>Arthropoda</taxon>
        <taxon>Hexapoda</taxon>
        <taxon>Insecta</taxon>
        <taxon>Pterygota</taxon>
        <taxon>Neoptera</taxon>
        <taxon>Endopterygota</taxon>
        <taxon>Lepidoptera</taxon>
        <taxon>Glossata</taxon>
        <taxon>Ditrysia</taxon>
        <taxon>Tineoidea</taxon>
        <taxon>Psychidae</taxon>
        <taxon>Oiketicinae</taxon>
        <taxon>Eumeta</taxon>
    </lineage>
</organism>
<keyword evidence="2" id="KW-0695">RNA-directed DNA polymerase</keyword>
<dbReference type="GO" id="GO:0003964">
    <property type="term" value="F:RNA-directed DNA polymerase activity"/>
    <property type="evidence" value="ECO:0007669"/>
    <property type="project" value="UniProtKB-KW"/>
</dbReference>
<feature type="domain" description="Reverse transcriptase" evidence="1">
    <location>
        <begin position="1"/>
        <end position="180"/>
    </location>
</feature>
<accession>A0A4C1XTV4</accession>
<dbReference type="EMBL" id="BGZK01000980">
    <property type="protein sequence ID" value="GBP67321.1"/>
    <property type="molecule type" value="Genomic_DNA"/>
</dbReference>
<proteinExistence type="predicted"/>
<gene>
    <name evidence="2" type="ORF">EVAR_97939_1</name>
</gene>
<evidence type="ECO:0000313" key="3">
    <source>
        <dbReference type="Proteomes" id="UP000299102"/>
    </source>
</evidence>
<keyword evidence="2" id="KW-0808">Transferase</keyword>
<keyword evidence="2" id="KW-0548">Nucleotidyltransferase</keyword>
<sequence length="180" mass="20755">MKVLARDLHFNIITPLTPTCYPNNINHRPNILDITLMKGIALKLGCIEPLQWLKSDHRPVLMRRVEEEFRHQVSLPPKDDLDPITHDETGQYVFVNETSAGVPQGSTLSPLLSYVYIHRVCIPRPSKGVKLALFADDNALYFRSNSIENILPRLQRAINELTQWLRLWRIDFNPYKSASI</sequence>
<comment type="caution">
    <text evidence="2">The sequence shown here is derived from an EMBL/GenBank/DDBJ whole genome shotgun (WGS) entry which is preliminary data.</text>
</comment>
<dbReference type="InterPro" id="IPR000477">
    <property type="entry name" value="RT_dom"/>
</dbReference>
<dbReference type="Pfam" id="PF00078">
    <property type="entry name" value="RVT_1"/>
    <property type="match status" value="1"/>
</dbReference>
<reference evidence="2 3" key="1">
    <citation type="journal article" date="2019" name="Commun. Biol.">
        <title>The bagworm genome reveals a unique fibroin gene that provides high tensile strength.</title>
        <authorList>
            <person name="Kono N."/>
            <person name="Nakamura H."/>
            <person name="Ohtoshi R."/>
            <person name="Tomita M."/>
            <person name="Numata K."/>
            <person name="Arakawa K."/>
        </authorList>
    </citation>
    <scope>NUCLEOTIDE SEQUENCE [LARGE SCALE GENOMIC DNA]</scope>
</reference>
<dbReference type="OrthoDB" id="416454at2759"/>
<dbReference type="PROSITE" id="PS50878">
    <property type="entry name" value="RT_POL"/>
    <property type="match status" value="1"/>
</dbReference>
<evidence type="ECO:0000313" key="2">
    <source>
        <dbReference type="EMBL" id="GBP67321.1"/>
    </source>
</evidence>
<protein>
    <submittedName>
        <fullName evidence="2">Probable RNA-directed DNA polymerase from transposon X-element</fullName>
    </submittedName>
</protein>
<dbReference type="AlphaFoldDB" id="A0A4C1XTV4"/>